<dbReference type="Gene3D" id="1.25.40.10">
    <property type="entry name" value="Tetratricopeptide repeat domain"/>
    <property type="match status" value="1"/>
</dbReference>
<dbReference type="Proteomes" id="UP000694410">
    <property type="component" value="Unplaced"/>
</dbReference>
<dbReference type="SMART" id="SM00028">
    <property type="entry name" value="TPR"/>
    <property type="match status" value="3"/>
</dbReference>
<feature type="repeat" description="TPR" evidence="15">
    <location>
        <begin position="268"/>
        <end position="301"/>
    </location>
</feature>
<dbReference type="PROSITE" id="PS50293">
    <property type="entry name" value="TPR_REGION"/>
    <property type="match status" value="1"/>
</dbReference>
<dbReference type="InterPro" id="IPR047150">
    <property type="entry name" value="SGT"/>
</dbReference>
<protein>
    <recommendedName>
        <fullName evidence="13">Small glutamine-rich tetratricopeptide repeat-containing protein alpha</fullName>
    </recommendedName>
    <alternativeName>
        <fullName evidence="14">Alpha-SGT</fullName>
    </alternativeName>
</protein>
<dbReference type="PANTHER" id="PTHR45831:SF3">
    <property type="entry name" value="SMALL GLUTAMINE-RICH TETRATRICOPEPTIDE REPEAT-CONTAINING PROTEIN ALPHA"/>
    <property type="match status" value="1"/>
</dbReference>
<dbReference type="GO" id="GO:0060090">
    <property type="term" value="F:molecular adaptor activity"/>
    <property type="evidence" value="ECO:0007669"/>
    <property type="project" value="TreeGrafter"/>
</dbReference>
<accession>A0A8C0U4U3</accession>
<keyword evidence="18" id="KW-1185">Reference proteome</keyword>
<dbReference type="Pfam" id="PF00515">
    <property type="entry name" value="TPR_1"/>
    <property type="match status" value="2"/>
</dbReference>
<evidence type="ECO:0000256" key="2">
    <source>
        <dbReference type="ARBA" id="ARBA00004496"/>
    </source>
</evidence>
<dbReference type="Ensembl" id="ENSCCET00000003132.1">
    <property type="protein sequence ID" value="ENSCCEP00000001845.1"/>
    <property type="gene ID" value="ENSCCEG00000002138.1"/>
</dbReference>
<dbReference type="Ensembl" id="ENSCCET00000003137.1">
    <property type="protein sequence ID" value="ENSCCEP00000001849.1"/>
    <property type="gene ID" value="ENSCCEG00000002138.1"/>
</dbReference>
<evidence type="ECO:0000256" key="7">
    <source>
        <dbReference type="ARBA" id="ARBA00022803"/>
    </source>
</evidence>
<keyword evidence="6" id="KW-0677">Repeat</keyword>
<dbReference type="PROSITE" id="PS50005">
    <property type="entry name" value="TPR"/>
    <property type="match status" value="3"/>
</dbReference>
<evidence type="ECO:0000256" key="6">
    <source>
        <dbReference type="ARBA" id="ARBA00022737"/>
    </source>
</evidence>
<dbReference type="Pfam" id="PF16546">
    <property type="entry name" value="SGTA_dimer"/>
    <property type="match status" value="1"/>
</dbReference>
<comment type="function">
    <text evidence="11">Co-chaperone that binds misfolded and hydrophobic patches-containing client proteins in the cytosol. Mediates their targeting to the endoplasmic reticulum but also regulates their sorting to the proteasome when targeting fails. Functions in tail-anchored/type II transmembrane proteins membrane insertion constituting with ASNA1 and the BAG6 complex a targeting module. Functions upstream of the BAG6 complex and ASNA1, binding more rapidly the transmembrane domain of newly synthesized proteins. It is also involved in the regulation of the endoplasmic reticulum-associated misfolded protein catabolic process via its interaction with BAG6: collaborates with the BAG6 complex to maintain hydrophobic substrates in non-ubiquitinated states. Competes with RNF126 for interaction with BAG6, preventing the ubiquitination of client proteins associated with the BAG6 complex. Binds directly to HSC70 and HSP70 and regulates their ATPase activity.</text>
</comment>
<keyword evidence="10" id="KW-0539">Nucleus</keyword>
<sequence>MEPHTPNPFPSSDPGFPFFQVFLGKAGAVEPHTPFPPVIHVFHDSRCFLGRQERWSLTPQTPFPPVIPDFHFSRCFLGRQERWSLAASLPALIHVFRDSRCFWEGRSGGASHPFPFSLSDPRFPFFQVFFGKAGAVEPRSLSPSMADQKRLAFSIIQFLHTQLQSGKMSPDAQESLEVAIQCLETAFGVSMEDQSLAVSQTLPEIFEAVAGKELEHSRTNSEPVTPSEDDVAEAERLKTEGNDQMKAENFEAAVSFYGKAIELNPANAVYFCNRAAAYSKLGNYAGAVRDCERAIGIDPSYSKAYGRMGLALSSLNKHTEAVVYYKKALELDPENETYKSNLKIAEQKMKETPSPTGGPGGFDLAGLLNNPGFMSMASNLMNNPQVQQLMSGMISGGHNAMGAAGSSPNTNDLASLIQAGQQFAQQMQQQNPELIEQLRSQIRSRTPSASNEEQQE</sequence>
<evidence type="ECO:0000256" key="14">
    <source>
        <dbReference type="ARBA" id="ARBA00076853"/>
    </source>
</evidence>
<organism evidence="17 18">
    <name type="scientific">Cyanistes caeruleus</name>
    <name type="common">Eurasian blue tit</name>
    <name type="synonym">Parus caeruleus</name>
    <dbReference type="NCBI Taxonomy" id="156563"/>
    <lineage>
        <taxon>Eukaryota</taxon>
        <taxon>Metazoa</taxon>
        <taxon>Chordata</taxon>
        <taxon>Craniata</taxon>
        <taxon>Vertebrata</taxon>
        <taxon>Euteleostomi</taxon>
        <taxon>Archelosauria</taxon>
        <taxon>Archosauria</taxon>
        <taxon>Dinosauria</taxon>
        <taxon>Saurischia</taxon>
        <taxon>Theropoda</taxon>
        <taxon>Coelurosauria</taxon>
        <taxon>Aves</taxon>
        <taxon>Neognathae</taxon>
        <taxon>Neoaves</taxon>
        <taxon>Telluraves</taxon>
        <taxon>Australaves</taxon>
        <taxon>Passeriformes</taxon>
        <taxon>Paridae</taxon>
        <taxon>Cyanistes</taxon>
    </lineage>
</organism>
<evidence type="ECO:0000256" key="1">
    <source>
        <dbReference type="ARBA" id="ARBA00004123"/>
    </source>
</evidence>
<dbReference type="GO" id="GO:0042802">
    <property type="term" value="F:identical protein binding"/>
    <property type="evidence" value="ECO:0007669"/>
    <property type="project" value="UniProtKB-ARBA"/>
</dbReference>
<comment type="subunit">
    <text evidence="12">Homodimer. Homooligomer. Interacts with DNAJC5 and DNAJC5B. Interacts (via TPR repeats) with HSP90AA1. Interacts (via Gln-rich region) with SLC2A1. Interacts with HSP90AB1. Interacts (via TPR repeats) with HSPA8/Hsc70; the interaction is direct. Interacts with BAG6 (via ubiquitin-like domain); interaction prevents interaction between BAG6 and RNF126. Forms a multiprotein complex, at least composed of DNAJB12, DNAJB14, HSPA8/Hsc70 and SGTA; interaction with DNAJB14 and HSPA8/Hsc70 is direct.</text>
</comment>
<evidence type="ECO:0000313" key="17">
    <source>
        <dbReference type="Ensembl" id="ENSCCEP00000001845.1"/>
    </source>
</evidence>
<evidence type="ECO:0000256" key="4">
    <source>
        <dbReference type="ARBA" id="ARBA00022490"/>
    </source>
</evidence>
<feature type="repeat" description="TPR" evidence="15">
    <location>
        <begin position="302"/>
        <end position="335"/>
    </location>
</feature>
<proteinExistence type="inferred from homology"/>
<feature type="domain" description="SGTA homodimerisation" evidence="16">
    <location>
        <begin position="148"/>
        <end position="207"/>
    </location>
</feature>
<dbReference type="InterPro" id="IPR032374">
    <property type="entry name" value="SGTA_dimer"/>
</dbReference>
<evidence type="ECO:0000256" key="10">
    <source>
        <dbReference type="ARBA" id="ARBA00023242"/>
    </source>
</evidence>
<evidence type="ECO:0000256" key="9">
    <source>
        <dbReference type="ARBA" id="ARBA00023186"/>
    </source>
</evidence>
<dbReference type="Ensembl" id="ENSCCET00000003126.1">
    <property type="protein sequence ID" value="ENSCCEP00000001841.1"/>
    <property type="gene ID" value="ENSCCEG00000002138.1"/>
</dbReference>
<dbReference type="InterPro" id="IPR019734">
    <property type="entry name" value="TPR_rpt"/>
</dbReference>
<dbReference type="FunFam" id="1.25.40.10:FF:000108">
    <property type="entry name" value="Small glutamine-rich tetratricopeptide repeat-containing protein alpha"/>
    <property type="match status" value="1"/>
</dbReference>
<dbReference type="FunFam" id="1.20.5.420:FF:000002">
    <property type="entry name" value="Small glutamine-rich tetratricopeptide repeat-containing protein alpha"/>
    <property type="match status" value="1"/>
</dbReference>
<evidence type="ECO:0000256" key="15">
    <source>
        <dbReference type="PROSITE-ProRule" id="PRU00339"/>
    </source>
</evidence>
<name>A0A8C0U4U3_CYACU</name>
<evidence type="ECO:0000256" key="5">
    <source>
        <dbReference type="ARBA" id="ARBA00022553"/>
    </source>
</evidence>
<dbReference type="GO" id="GO:0006620">
    <property type="term" value="P:post-translational protein targeting to endoplasmic reticulum membrane"/>
    <property type="evidence" value="ECO:0007669"/>
    <property type="project" value="TreeGrafter"/>
</dbReference>
<keyword evidence="5" id="KW-0597">Phosphoprotein</keyword>
<evidence type="ECO:0000256" key="11">
    <source>
        <dbReference type="ARBA" id="ARBA00054833"/>
    </source>
</evidence>
<evidence type="ECO:0000256" key="3">
    <source>
        <dbReference type="ARBA" id="ARBA00008175"/>
    </source>
</evidence>
<evidence type="ECO:0000256" key="8">
    <source>
        <dbReference type="ARBA" id="ARBA00022990"/>
    </source>
</evidence>
<keyword evidence="8" id="KW-0007">Acetylation</keyword>
<evidence type="ECO:0000259" key="16">
    <source>
        <dbReference type="Pfam" id="PF16546"/>
    </source>
</evidence>
<reference evidence="17" key="1">
    <citation type="submission" date="2025-05" db="UniProtKB">
        <authorList>
            <consortium name="Ensembl"/>
        </authorList>
    </citation>
    <scope>IDENTIFICATION</scope>
</reference>
<gene>
    <name evidence="17" type="primary">SGTA</name>
</gene>
<keyword evidence="4" id="KW-0963">Cytoplasm</keyword>
<dbReference type="AlphaFoldDB" id="A0A8C0U4U3"/>
<dbReference type="GO" id="GO:0072380">
    <property type="term" value="C:TRC complex"/>
    <property type="evidence" value="ECO:0007669"/>
    <property type="project" value="TreeGrafter"/>
</dbReference>
<dbReference type="PANTHER" id="PTHR45831">
    <property type="entry name" value="LD24721P"/>
    <property type="match status" value="1"/>
</dbReference>
<keyword evidence="9" id="KW-0143">Chaperone</keyword>
<evidence type="ECO:0000313" key="18">
    <source>
        <dbReference type="Proteomes" id="UP000694410"/>
    </source>
</evidence>
<dbReference type="GO" id="GO:0016020">
    <property type="term" value="C:membrane"/>
    <property type="evidence" value="ECO:0007669"/>
    <property type="project" value="TreeGrafter"/>
</dbReference>
<feature type="repeat" description="TPR" evidence="15">
    <location>
        <begin position="234"/>
        <end position="267"/>
    </location>
</feature>
<evidence type="ECO:0000256" key="13">
    <source>
        <dbReference type="ARBA" id="ARBA00070804"/>
    </source>
</evidence>
<dbReference type="InterPro" id="IPR011990">
    <property type="entry name" value="TPR-like_helical_dom_sf"/>
</dbReference>
<dbReference type="SUPFAM" id="SSF48452">
    <property type="entry name" value="TPR-like"/>
    <property type="match status" value="1"/>
</dbReference>
<comment type="subcellular location">
    <subcellularLocation>
        <location evidence="2">Cytoplasm</location>
    </subcellularLocation>
    <subcellularLocation>
        <location evidence="1">Nucleus</location>
    </subcellularLocation>
</comment>
<dbReference type="Gene3D" id="1.20.5.420">
    <property type="entry name" value="Immunoglobulin FC, subunit C"/>
    <property type="match status" value="1"/>
</dbReference>
<dbReference type="Pfam" id="PF13181">
    <property type="entry name" value="TPR_8"/>
    <property type="match status" value="1"/>
</dbReference>
<keyword evidence="7 15" id="KW-0802">TPR repeat</keyword>
<dbReference type="GO" id="GO:0005634">
    <property type="term" value="C:nucleus"/>
    <property type="evidence" value="ECO:0007669"/>
    <property type="project" value="UniProtKB-SubCell"/>
</dbReference>
<dbReference type="Ensembl" id="ENSCCET00000003145.1">
    <property type="protein sequence ID" value="ENSCCEP00000001853.1"/>
    <property type="gene ID" value="ENSCCEG00000002138.1"/>
</dbReference>
<evidence type="ECO:0000256" key="12">
    <source>
        <dbReference type="ARBA" id="ARBA00062864"/>
    </source>
</evidence>
<comment type="similarity">
    <text evidence="3">Belongs to the SGT family.</text>
</comment>